<evidence type="ECO:0000256" key="3">
    <source>
        <dbReference type="ARBA" id="ARBA00007931"/>
    </source>
</evidence>
<dbReference type="Proteomes" id="UP000568050">
    <property type="component" value="Unassembled WGS sequence"/>
</dbReference>
<evidence type="ECO:0000256" key="4">
    <source>
        <dbReference type="ARBA" id="ARBA00022670"/>
    </source>
</evidence>
<comment type="subcellular location">
    <subcellularLocation>
        <location evidence="2">Membrane</location>
        <topology evidence="2">Multi-pass membrane protein</topology>
    </subcellularLocation>
</comment>
<feature type="transmembrane region" description="Helical" evidence="12">
    <location>
        <begin position="43"/>
        <end position="61"/>
    </location>
</feature>
<organism evidence="14 15">
    <name type="scientific">Helcobacillus massiliensis</name>
    <dbReference type="NCBI Taxonomy" id="521392"/>
    <lineage>
        <taxon>Bacteria</taxon>
        <taxon>Bacillati</taxon>
        <taxon>Actinomycetota</taxon>
        <taxon>Actinomycetes</taxon>
        <taxon>Micrococcales</taxon>
        <taxon>Dermabacteraceae</taxon>
        <taxon>Helcobacillus</taxon>
    </lineage>
</organism>
<accession>A0A839QS02</accession>
<dbReference type="GO" id="GO:0016020">
    <property type="term" value="C:membrane"/>
    <property type="evidence" value="ECO:0007669"/>
    <property type="project" value="UniProtKB-SubCell"/>
</dbReference>
<dbReference type="PANTHER" id="PTHR39188">
    <property type="entry name" value="MEMBRANE-ASSOCIATED ZINC METALLOPROTEASE M50B"/>
    <property type="match status" value="1"/>
</dbReference>
<reference evidence="14 15" key="1">
    <citation type="submission" date="2020-08" db="EMBL/GenBank/DDBJ databases">
        <title>Sequencing the genomes of 1000 actinobacteria strains.</title>
        <authorList>
            <person name="Klenk H.-P."/>
        </authorList>
    </citation>
    <scope>NUCLEOTIDE SEQUENCE [LARGE SCALE GENOMIC DNA]</scope>
    <source>
        <strain evidence="14 15">DSM 23040</strain>
    </source>
</reference>
<evidence type="ECO:0000256" key="12">
    <source>
        <dbReference type="SAM" id="Phobius"/>
    </source>
</evidence>
<proteinExistence type="inferred from homology"/>
<evidence type="ECO:0000313" key="15">
    <source>
        <dbReference type="Proteomes" id="UP000568050"/>
    </source>
</evidence>
<keyword evidence="6" id="KW-0479">Metal-binding</keyword>
<keyword evidence="9 12" id="KW-1133">Transmembrane helix</keyword>
<feature type="transmembrane region" description="Helical" evidence="12">
    <location>
        <begin position="221"/>
        <end position="239"/>
    </location>
</feature>
<evidence type="ECO:0000256" key="2">
    <source>
        <dbReference type="ARBA" id="ARBA00004141"/>
    </source>
</evidence>
<feature type="transmembrane region" description="Helical" evidence="12">
    <location>
        <begin position="12"/>
        <end position="31"/>
    </location>
</feature>
<evidence type="ECO:0000313" key="14">
    <source>
        <dbReference type="EMBL" id="MBB3022448.1"/>
    </source>
</evidence>
<keyword evidence="4 14" id="KW-0645">Protease</keyword>
<evidence type="ECO:0000256" key="11">
    <source>
        <dbReference type="ARBA" id="ARBA00023136"/>
    </source>
</evidence>
<feature type="transmembrane region" description="Helical" evidence="12">
    <location>
        <begin position="99"/>
        <end position="120"/>
    </location>
</feature>
<gene>
    <name evidence="14" type="ORF">FHX50_000696</name>
</gene>
<comment type="similarity">
    <text evidence="3">Belongs to the peptidase M50B family.</text>
</comment>
<dbReference type="RefSeq" id="WP_183374502.1">
    <property type="nucleotide sequence ID" value="NZ_CBCSFZ010000032.1"/>
</dbReference>
<keyword evidence="10" id="KW-0482">Metalloprotease</keyword>
<protein>
    <submittedName>
        <fullName evidence="14">Zn-dependent protease</fullName>
    </submittedName>
</protein>
<evidence type="ECO:0000256" key="5">
    <source>
        <dbReference type="ARBA" id="ARBA00022692"/>
    </source>
</evidence>
<keyword evidence="11 12" id="KW-0472">Membrane</keyword>
<sequence>MTPTGPRIAGFRLRVAPATILTVIVMAAIVYPALARSVQDSSLAIATAVLLALVMVLCVLIHELAHALTARAFGGDVQEIALTLWGGHTTYRSGTIRPVASMLISLSGPAANIVLALLFSGAASLLREGLHSGQVVVSPFAVAALALIAYASILNWALALFNLLPGLPMDGGRAVESLLTALGTPAWTATTVTAWVGRVVAVAIVVIPLLRGLVAGQMPDLLVMIWALLIASFLFRGAGEALRESRLLRRSQGLSTEALMEPVGPWEPAASLETALAAAGPQRKGLLVGADGTVVLLDPDAVASVPPQQRGSVPASAVALSLGTAPAIRADLSGPDLLEAMVAADAAVFLVQRSDGRIIGAIRATSVNTALGLDH</sequence>
<dbReference type="AlphaFoldDB" id="A0A839QS02"/>
<dbReference type="InterPro" id="IPR008915">
    <property type="entry name" value="Peptidase_M50"/>
</dbReference>
<feature type="transmembrane region" description="Helical" evidence="12">
    <location>
        <begin position="185"/>
        <end position="209"/>
    </location>
</feature>
<comment type="caution">
    <text evidence="14">The sequence shown here is derived from an EMBL/GenBank/DDBJ whole genome shotgun (WGS) entry which is preliminary data.</text>
</comment>
<evidence type="ECO:0000259" key="13">
    <source>
        <dbReference type="Pfam" id="PF02163"/>
    </source>
</evidence>
<keyword evidence="5 12" id="KW-0812">Transmembrane</keyword>
<evidence type="ECO:0000256" key="6">
    <source>
        <dbReference type="ARBA" id="ARBA00022723"/>
    </source>
</evidence>
<dbReference type="PANTHER" id="PTHR39188:SF3">
    <property type="entry name" value="STAGE IV SPORULATION PROTEIN FB"/>
    <property type="match status" value="1"/>
</dbReference>
<dbReference type="EMBL" id="JACHWP010000001">
    <property type="protein sequence ID" value="MBB3022448.1"/>
    <property type="molecule type" value="Genomic_DNA"/>
</dbReference>
<evidence type="ECO:0000256" key="1">
    <source>
        <dbReference type="ARBA" id="ARBA00001947"/>
    </source>
</evidence>
<feature type="transmembrane region" description="Helical" evidence="12">
    <location>
        <begin position="140"/>
        <end position="164"/>
    </location>
</feature>
<evidence type="ECO:0000256" key="7">
    <source>
        <dbReference type="ARBA" id="ARBA00022801"/>
    </source>
</evidence>
<evidence type="ECO:0000256" key="10">
    <source>
        <dbReference type="ARBA" id="ARBA00023049"/>
    </source>
</evidence>
<keyword evidence="7" id="KW-0378">Hydrolase</keyword>
<evidence type="ECO:0000256" key="8">
    <source>
        <dbReference type="ARBA" id="ARBA00022833"/>
    </source>
</evidence>
<dbReference type="GO" id="GO:0006508">
    <property type="term" value="P:proteolysis"/>
    <property type="evidence" value="ECO:0007669"/>
    <property type="project" value="UniProtKB-KW"/>
</dbReference>
<dbReference type="GO" id="GO:0008237">
    <property type="term" value="F:metallopeptidase activity"/>
    <property type="evidence" value="ECO:0007669"/>
    <property type="project" value="UniProtKB-KW"/>
</dbReference>
<dbReference type="GO" id="GO:0046872">
    <property type="term" value="F:metal ion binding"/>
    <property type="evidence" value="ECO:0007669"/>
    <property type="project" value="UniProtKB-KW"/>
</dbReference>
<dbReference type="Pfam" id="PF02163">
    <property type="entry name" value="Peptidase_M50"/>
    <property type="match status" value="1"/>
</dbReference>
<comment type="cofactor">
    <cofactor evidence="1">
        <name>Zn(2+)</name>
        <dbReference type="ChEBI" id="CHEBI:29105"/>
    </cofactor>
</comment>
<feature type="domain" description="Peptidase M50" evidence="13">
    <location>
        <begin position="51"/>
        <end position="188"/>
    </location>
</feature>
<name>A0A839QS02_9MICO</name>
<keyword evidence="8" id="KW-0862">Zinc</keyword>
<evidence type="ECO:0000256" key="9">
    <source>
        <dbReference type="ARBA" id="ARBA00022989"/>
    </source>
</evidence>
<keyword evidence="15" id="KW-1185">Reference proteome</keyword>